<keyword evidence="2" id="KW-1185">Reference proteome</keyword>
<evidence type="ECO:0000313" key="1">
    <source>
        <dbReference type="EMBL" id="KHF97283.1"/>
    </source>
</evidence>
<dbReference type="EMBL" id="JRRC01001927">
    <property type="protein sequence ID" value="KHF97283.1"/>
    <property type="molecule type" value="Genomic_DNA"/>
</dbReference>
<proteinExistence type="predicted"/>
<name>A0A0B0MD32_GOSAR</name>
<accession>A0A0B0MD32</accession>
<gene>
    <name evidence="1" type="ORF">F383_36569</name>
</gene>
<evidence type="ECO:0000313" key="2">
    <source>
        <dbReference type="Proteomes" id="UP000032142"/>
    </source>
</evidence>
<dbReference type="Proteomes" id="UP000032142">
    <property type="component" value="Unassembled WGS sequence"/>
</dbReference>
<dbReference type="AlphaFoldDB" id="A0A0B0MD32"/>
<organism evidence="1 2">
    <name type="scientific">Gossypium arboreum</name>
    <name type="common">Tree cotton</name>
    <name type="synonym">Gossypium nanking</name>
    <dbReference type="NCBI Taxonomy" id="29729"/>
    <lineage>
        <taxon>Eukaryota</taxon>
        <taxon>Viridiplantae</taxon>
        <taxon>Streptophyta</taxon>
        <taxon>Embryophyta</taxon>
        <taxon>Tracheophyta</taxon>
        <taxon>Spermatophyta</taxon>
        <taxon>Magnoliopsida</taxon>
        <taxon>eudicotyledons</taxon>
        <taxon>Gunneridae</taxon>
        <taxon>Pentapetalae</taxon>
        <taxon>rosids</taxon>
        <taxon>malvids</taxon>
        <taxon>Malvales</taxon>
        <taxon>Malvaceae</taxon>
        <taxon>Malvoideae</taxon>
        <taxon>Gossypium</taxon>
    </lineage>
</organism>
<reference evidence="2" key="1">
    <citation type="submission" date="2014-09" db="EMBL/GenBank/DDBJ databases">
        <authorList>
            <person name="Mudge J."/>
            <person name="Ramaraj T."/>
            <person name="Lindquist I.E."/>
            <person name="Bharti A.K."/>
            <person name="Sundararajan A."/>
            <person name="Cameron C.T."/>
            <person name="Woodward J.E."/>
            <person name="May G.D."/>
            <person name="Brubaker C."/>
            <person name="Broadhvest J."/>
            <person name="Wilkins T.A."/>
        </authorList>
    </citation>
    <scope>NUCLEOTIDE SEQUENCE</scope>
    <source>
        <strain evidence="2">cv. AKA8401</strain>
    </source>
</reference>
<sequence>MGEVINIDVPMLSSCFAGCLKKWVEEWPSLLANNIYTSGSSLAYSIGKRPETILMLGVSVLFLFEYLYKSINLHTSTIFYSVPSAGISNERTYFVVLGKGSLLFAEAIGRKFIVALKLRRYSNFAMYLVKQIKALT</sequence>
<dbReference type="GO" id="GO:0016787">
    <property type="term" value="F:hydrolase activity"/>
    <property type="evidence" value="ECO:0007669"/>
    <property type="project" value="UniProtKB-KW"/>
</dbReference>
<protein>
    <submittedName>
        <fullName evidence="1">Ubiquitin carboxyl-terminal hydrolase 26</fullName>
    </submittedName>
</protein>
<comment type="caution">
    <text evidence="1">The sequence shown here is derived from an EMBL/GenBank/DDBJ whole genome shotgun (WGS) entry which is preliminary data.</text>
</comment>
<keyword evidence="1" id="KW-0378">Hydrolase</keyword>